<evidence type="ECO:0000313" key="10">
    <source>
        <dbReference type="EMBL" id="MCB5444905.1"/>
    </source>
</evidence>
<dbReference type="InterPro" id="IPR004638">
    <property type="entry name" value="EmrB-like"/>
</dbReference>
<evidence type="ECO:0000313" key="11">
    <source>
        <dbReference type="Proteomes" id="UP001299409"/>
    </source>
</evidence>
<dbReference type="Proteomes" id="UP001299409">
    <property type="component" value="Unassembled WGS sequence"/>
</dbReference>
<feature type="transmembrane region" description="Helical" evidence="8">
    <location>
        <begin position="87"/>
        <end position="113"/>
    </location>
</feature>
<evidence type="ECO:0000256" key="6">
    <source>
        <dbReference type="ARBA" id="ARBA00022989"/>
    </source>
</evidence>
<gene>
    <name evidence="10" type="ORF">LIP50_01665</name>
</gene>
<feature type="transmembrane region" description="Helical" evidence="8">
    <location>
        <begin position="145"/>
        <end position="167"/>
    </location>
</feature>
<evidence type="ECO:0000256" key="1">
    <source>
        <dbReference type="ARBA" id="ARBA00004651"/>
    </source>
</evidence>
<dbReference type="NCBIfam" id="TIGR00711">
    <property type="entry name" value="efflux_EmrB"/>
    <property type="match status" value="1"/>
</dbReference>
<keyword evidence="6 8" id="KW-1133">Transmembrane helix</keyword>
<evidence type="ECO:0000259" key="9">
    <source>
        <dbReference type="PROSITE" id="PS50850"/>
    </source>
</evidence>
<feature type="transmembrane region" description="Helical" evidence="8">
    <location>
        <begin position="274"/>
        <end position="298"/>
    </location>
</feature>
<dbReference type="PANTHER" id="PTHR42718:SF9">
    <property type="entry name" value="MAJOR FACILITATOR SUPERFAMILY MULTIDRUG TRANSPORTER MFSC"/>
    <property type="match status" value="1"/>
</dbReference>
<keyword evidence="11" id="KW-1185">Reference proteome</keyword>
<evidence type="ECO:0000256" key="3">
    <source>
        <dbReference type="ARBA" id="ARBA00022448"/>
    </source>
</evidence>
<proteinExistence type="inferred from homology"/>
<accession>A0ABS8CTW3</accession>
<keyword evidence="3" id="KW-0813">Transport</keyword>
<feature type="transmembrane region" description="Helical" evidence="8">
    <location>
        <begin position="50"/>
        <end position="75"/>
    </location>
</feature>
<comment type="subcellular location">
    <subcellularLocation>
        <location evidence="1">Cell membrane</location>
        <topology evidence="1">Multi-pass membrane protein</topology>
    </subcellularLocation>
</comment>
<name>A0ABS8CTW3_9FIRM</name>
<reference evidence="10 11" key="1">
    <citation type="submission" date="2021-10" db="EMBL/GenBank/DDBJ databases">
        <title>Collection of gut derived symbiotic bacterial strains cultured from healthy donors.</title>
        <authorList>
            <person name="Lin H."/>
            <person name="Littmann E."/>
            <person name="Claire K."/>
            <person name="Pamer E."/>
        </authorList>
    </citation>
    <scope>NUCLEOTIDE SEQUENCE [LARGE SCALE GENOMIC DNA]</scope>
    <source>
        <strain evidence="10 11">MSK.17.68</strain>
    </source>
</reference>
<dbReference type="Pfam" id="PF07690">
    <property type="entry name" value="MFS_1"/>
    <property type="match status" value="2"/>
</dbReference>
<feature type="transmembrane region" description="Helical" evidence="8">
    <location>
        <begin position="206"/>
        <end position="227"/>
    </location>
</feature>
<dbReference type="Gene3D" id="1.20.1250.20">
    <property type="entry name" value="MFS general substrate transporter like domains"/>
    <property type="match status" value="1"/>
</dbReference>
<dbReference type="GeneID" id="89564876"/>
<dbReference type="InterPro" id="IPR011701">
    <property type="entry name" value="MFS"/>
</dbReference>
<feature type="transmembrane region" description="Helical" evidence="8">
    <location>
        <begin position="363"/>
        <end position="381"/>
    </location>
</feature>
<feature type="transmembrane region" description="Helical" evidence="8">
    <location>
        <begin position="443"/>
        <end position="465"/>
    </location>
</feature>
<feature type="transmembrane region" description="Helical" evidence="8">
    <location>
        <begin position="233"/>
        <end position="253"/>
    </location>
</feature>
<comment type="caution">
    <text evidence="10">The sequence shown here is derived from an EMBL/GenBank/DDBJ whole genome shotgun (WGS) entry which is preliminary data.</text>
</comment>
<comment type="similarity">
    <text evidence="2">Belongs to the major facilitator superfamily. EmrB family.</text>
</comment>
<keyword evidence="7 8" id="KW-0472">Membrane</keyword>
<evidence type="ECO:0000256" key="2">
    <source>
        <dbReference type="ARBA" id="ARBA00008537"/>
    </source>
</evidence>
<organism evidence="10 11">
    <name type="scientific">Intestinibacter bartlettii</name>
    <dbReference type="NCBI Taxonomy" id="261299"/>
    <lineage>
        <taxon>Bacteria</taxon>
        <taxon>Bacillati</taxon>
        <taxon>Bacillota</taxon>
        <taxon>Clostridia</taxon>
        <taxon>Peptostreptococcales</taxon>
        <taxon>Peptostreptococcaceae</taxon>
        <taxon>Intestinibacter</taxon>
    </lineage>
</organism>
<evidence type="ECO:0000256" key="8">
    <source>
        <dbReference type="SAM" id="Phobius"/>
    </source>
</evidence>
<evidence type="ECO:0000256" key="5">
    <source>
        <dbReference type="ARBA" id="ARBA00022692"/>
    </source>
</evidence>
<dbReference type="CDD" id="cd17321">
    <property type="entry name" value="MFS_MMR_MDR_like"/>
    <property type="match status" value="1"/>
</dbReference>
<keyword evidence="4" id="KW-1003">Cell membrane</keyword>
<feature type="transmembrane region" description="Helical" evidence="8">
    <location>
        <begin position="173"/>
        <end position="194"/>
    </location>
</feature>
<dbReference type="InterPro" id="IPR036259">
    <property type="entry name" value="MFS_trans_sf"/>
</dbReference>
<keyword evidence="5 8" id="KW-0812">Transmembrane</keyword>
<evidence type="ECO:0000256" key="4">
    <source>
        <dbReference type="ARBA" id="ARBA00022475"/>
    </source>
</evidence>
<protein>
    <submittedName>
        <fullName evidence="10">MFS transporter</fullName>
    </submittedName>
</protein>
<dbReference type="PANTHER" id="PTHR42718">
    <property type="entry name" value="MAJOR FACILITATOR SUPERFAMILY MULTIDRUG TRANSPORTER MFSC"/>
    <property type="match status" value="1"/>
</dbReference>
<dbReference type="Gene3D" id="1.20.1720.10">
    <property type="entry name" value="Multidrug resistance protein D"/>
    <property type="match status" value="1"/>
</dbReference>
<dbReference type="EMBL" id="JAJBMB010000001">
    <property type="protein sequence ID" value="MCB5444905.1"/>
    <property type="molecule type" value="Genomic_DNA"/>
</dbReference>
<feature type="transmembrane region" description="Helical" evidence="8">
    <location>
        <begin position="340"/>
        <end position="357"/>
    </location>
</feature>
<feature type="transmembrane region" description="Helical" evidence="8">
    <location>
        <begin position="310"/>
        <end position="331"/>
    </location>
</feature>
<dbReference type="RefSeq" id="WP_078687944.1">
    <property type="nucleotide sequence ID" value="NZ_BAABXU010000001.1"/>
</dbReference>
<dbReference type="PRINTS" id="PR01036">
    <property type="entry name" value="TCRTETB"/>
</dbReference>
<dbReference type="InterPro" id="IPR020846">
    <property type="entry name" value="MFS_dom"/>
</dbReference>
<sequence>MYALKNFDFDEETIYKNRWIIQFVLIVVPFMGSLDASIVNVVLPSIKKDLGINLSLSSLIVSSYIITVATTIIIFGKLGDLKGKGRVFLYGIIVFIFGSFLCSISPNITILIISRVIQGIGASIVMANNQGLTAIVFPPNERGRALGLSGSAVALGSILGPALGGFIMTYLSWHFIFLINIPIGLISFIVGYKTLPARNSTSDVKLDKYGAFVFFISIFILFSSLLVSQDMGFSNLYVILGFFIGFVFLFFFIRLEKKLKEPMLNLNLFKIKSLSFNLVCAFIYYFISSSINLIIPFYLSDTFNYSQSQISTIILVNPLIMFFIAPVSGYLSDKIGPKKVTLAGLFIIICSMILMIRLDENSLKVYILASLCVFGFASGTFNSPNTTLVMSTVKSEYLGITGSINSLIRNLGMASGTSISTSILYHQMSSLAGHKVEDIVSSYFVYGMKSVFVVLLTLSITAFILSNIDKKLDFDKN</sequence>
<feature type="domain" description="Major facilitator superfamily (MFS) profile" evidence="9">
    <location>
        <begin position="21"/>
        <end position="465"/>
    </location>
</feature>
<evidence type="ECO:0000256" key="7">
    <source>
        <dbReference type="ARBA" id="ARBA00023136"/>
    </source>
</evidence>
<feature type="transmembrane region" description="Helical" evidence="8">
    <location>
        <begin position="20"/>
        <end position="43"/>
    </location>
</feature>
<dbReference type="PROSITE" id="PS50850">
    <property type="entry name" value="MFS"/>
    <property type="match status" value="1"/>
</dbReference>
<dbReference type="SUPFAM" id="SSF103473">
    <property type="entry name" value="MFS general substrate transporter"/>
    <property type="match status" value="1"/>
</dbReference>